<dbReference type="CDD" id="cd00730">
    <property type="entry name" value="rubredoxin"/>
    <property type="match status" value="1"/>
</dbReference>
<dbReference type="AlphaFoldDB" id="A0A2U3PUS1"/>
<evidence type="ECO:0000259" key="2">
    <source>
        <dbReference type="Pfam" id="PF00301"/>
    </source>
</evidence>
<gene>
    <name evidence="3" type="ORF">BRAD3257_1792</name>
</gene>
<evidence type="ECO:0000313" key="4">
    <source>
        <dbReference type="Proteomes" id="UP000246085"/>
    </source>
</evidence>
<evidence type="ECO:0000256" key="1">
    <source>
        <dbReference type="SAM" id="MobiDB-lite"/>
    </source>
</evidence>
<dbReference type="EMBL" id="LS398110">
    <property type="protein sequence ID" value="SPP92907.1"/>
    <property type="molecule type" value="Genomic_DNA"/>
</dbReference>
<sequence length="88" mass="9677">MRKYSCAYCAHVYDEAKGDPDSGIAPGTRFEDIRTIGNALNAVHPRETTTSSRTDKTRSESTASTNIPAALGAARTREGCFRQHFNLR</sequence>
<dbReference type="Proteomes" id="UP000246085">
    <property type="component" value="Chromosome BRAD3257"/>
</dbReference>
<protein>
    <recommendedName>
        <fullName evidence="2">Rubredoxin domain-containing protein</fullName>
    </recommendedName>
</protein>
<reference evidence="3 4" key="1">
    <citation type="submission" date="2018-03" db="EMBL/GenBank/DDBJ databases">
        <authorList>
            <person name="Gully D."/>
        </authorList>
    </citation>
    <scope>NUCLEOTIDE SEQUENCE [LARGE SCALE GENOMIC DNA]</scope>
    <source>
        <strain evidence="3">ORS3257</strain>
    </source>
</reference>
<dbReference type="SUPFAM" id="SSF57802">
    <property type="entry name" value="Rubredoxin-like"/>
    <property type="match status" value="1"/>
</dbReference>
<dbReference type="Gene3D" id="2.20.28.10">
    <property type="match status" value="1"/>
</dbReference>
<organism evidence="3 4">
    <name type="scientific">Bradyrhizobium vignae</name>
    <dbReference type="NCBI Taxonomy" id="1549949"/>
    <lineage>
        <taxon>Bacteria</taxon>
        <taxon>Pseudomonadati</taxon>
        <taxon>Pseudomonadota</taxon>
        <taxon>Alphaproteobacteria</taxon>
        <taxon>Hyphomicrobiales</taxon>
        <taxon>Nitrobacteraceae</taxon>
        <taxon>Bradyrhizobium</taxon>
    </lineage>
</organism>
<dbReference type="InterPro" id="IPR024935">
    <property type="entry name" value="Rubredoxin_dom"/>
</dbReference>
<accession>A0A2U3PUS1</accession>
<dbReference type="GO" id="GO:0005506">
    <property type="term" value="F:iron ion binding"/>
    <property type="evidence" value="ECO:0007669"/>
    <property type="project" value="InterPro"/>
</dbReference>
<dbReference type="Pfam" id="PF00301">
    <property type="entry name" value="Rubredoxin"/>
    <property type="match status" value="1"/>
</dbReference>
<evidence type="ECO:0000313" key="3">
    <source>
        <dbReference type="EMBL" id="SPP92907.1"/>
    </source>
</evidence>
<dbReference type="KEGG" id="bvz:BRAD3257_1792"/>
<feature type="domain" description="Rubredoxin" evidence="2">
    <location>
        <begin position="3"/>
        <end position="33"/>
    </location>
</feature>
<name>A0A2U3PUS1_9BRAD</name>
<proteinExistence type="predicted"/>
<feature type="region of interest" description="Disordered" evidence="1">
    <location>
        <begin position="39"/>
        <end position="69"/>
    </location>
</feature>